<proteinExistence type="predicted"/>
<dbReference type="RefSeq" id="WP_250095512.1">
    <property type="nucleotide sequence ID" value="NZ_JAKRYL010000004.1"/>
</dbReference>
<accession>A0A9X2A2A7</accession>
<name>A0A9X2A2A7_9BACI</name>
<reference evidence="1" key="1">
    <citation type="submission" date="2022-02" db="EMBL/GenBank/DDBJ databases">
        <title>Halalkalibacter sp. nov. isolated from Lonar Lake, India.</title>
        <authorList>
            <person name="Joshi A."/>
            <person name="Thite S."/>
            <person name="Lodha T."/>
        </authorList>
    </citation>
    <scope>NUCLEOTIDE SEQUENCE</scope>
    <source>
        <strain evidence="1">MEB205</strain>
    </source>
</reference>
<organism evidence="1 2">
    <name type="scientific">Halalkalibacter alkaliphilus</name>
    <dbReference type="NCBI Taxonomy" id="2917993"/>
    <lineage>
        <taxon>Bacteria</taxon>
        <taxon>Bacillati</taxon>
        <taxon>Bacillota</taxon>
        <taxon>Bacilli</taxon>
        <taxon>Bacillales</taxon>
        <taxon>Bacillaceae</taxon>
        <taxon>Halalkalibacter</taxon>
    </lineage>
</organism>
<evidence type="ECO:0000313" key="1">
    <source>
        <dbReference type="EMBL" id="MCL7746600.1"/>
    </source>
</evidence>
<gene>
    <name evidence="1" type="primary">sirA</name>
    <name evidence="1" type="ORF">MF646_05620</name>
</gene>
<dbReference type="EMBL" id="JAKRYL010000004">
    <property type="protein sequence ID" value="MCL7746600.1"/>
    <property type="molecule type" value="Genomic_DNA"/>
</dbReference>
<keyword evidence="2" id="KW-1185">Reference proteome</keyword>
<protein>
    <submittedName>
        <fullName evidence="1">Sporulation inhibitor of replication protein SirA</fullName>
    </submittedName>
</protein>
<dbReference type="Pfam" id="PF10747">
    <property type="entry name" value="SirA"/>
    <property type="match status" value="1"/>
</dbReference>
<comment type="caution">
    <text evidence="1">The sequence shown here is derived from an EMBL/GenBank/DDBJ whole genome shotgun (WGS) entry which is preliminary data.</text>
</comment>
<dbReference type="Proteomes" id="UP001139150">
    <property type="component" value="Unassembled WGS sequence"/>
</dbReference>
<dbReference type="InterPro" id="IPR038449">
    <property type="entry name" value="SirA_sf"/>
</dbReference>
<evidence type="ECO:0000313" key="2">
    <source>
        <dbReference type="Proteomes" id="UP001139150"/>
    </source>
</evidence>
<sequence length="152" mass="18110">MMRHYELYIFEEDVARQYYGQEAKLFYLFLEHEKAKGSQKEILRKQIEFITKPIPALLLQQKLKQDLVKIEGYKKKKNTHVIDIPDRDSKVELVIGADALYLTADGSFDVETMFFEILRKCEPTFFAFTIEEHRYGWLKPIKQEDLLRTTQV</sequence>
<dbReference type="AlphaFoldDB" id="A0A9X2A2A7"/>
<dbReference type="InterPro" id="IPR019683">
    <property type="entry name" value="SirA"/>
</dbReference>
<dbReference type="Gene3D" id="3.30.310.250">
    <property type="entry name" value="Sporulation inhibitor of replication protein SirA"/>
    <property type="match status" value="1"/>
</dbReference>